<evidence type="ECO:0000313" key="1">
    <source>
        <dbReference type="EMBL" id="KHL03502.1"/>
    </source>
</evidence>
<dbReference type="InterPro" id="IPR042226">
    <property type="entry name" value="eFR1_2_sf"/>
</dbReference>
<dbReference type="OrthoDB" id="5179393at2"/>
<dbReference type="AlphaFoldDB" id="A0A0B2ANI3"/>
<evidence type="ECO:0000313" key="2">
    <source>
        <dbReference type="Proteomes" id="UP000030982"/>
    </source>
</evidence>
<comment type="caution">
    <text evidence="1">The sequence shown here is derived from an EMBL/GenBank/DDBJ whole genome shotgun (WGS) entry which is preliminary data.</text>
</comment>
<dbReference type="STRING" id="1338436.LK10_08700"/>
<dbReference type="RefSeq" id="WP_043122442.1">
    <property type="nucleotide sequence ID" value="NZ_JTDL01000098.1"/>
</dbReference>
<proteinExistence type="predicted"/>
<name>A0A0B2ANI3_9MICC</name>
<dbReference type="Pfam" id="PF18844">
    <property type="entry name" value="baeRF_family2"/>
    <property type="match status" value="1"/>
</dbReference>
<gene>
    <name evidence="1" type="ORF">LK10_08700</name>
</gene>
<dbReference type="SUPFAM" id="SSF53137">
    <property type="entry name" value="Translational machinery components"/>
    <property type="match status" value="1"/>
</dbReference>
<sequence length="364" mass="38582">MHALRDFAEALRENGPWCTIHANVSTGTVTSLEATEVLGDNLARQLADAGASPEDAKAAGQLVWSAKGAAGPVSRFVLIRDGEAVVDEVLPGAPTQPVVECGAIPNLLPLAAVRGSDLEYLVVEVERAEAKIGRYRASARGPLDQQEMTGETENLRKVPVGGWSQGKYQHRTEEIWRRNGADVAAEINRIVEEGDVQLVVISGDERARQMVLDALSERAAALAQTVDMNSSAAGADRERFEEEVDAVVAGVAARRQHEILERLVGGLGSVAAGDWTETLRALQQARVDTLLLSPEVAEGRTLLALGAEPWIATDESESLGAPVLGNVDASAALLRAAVLTKADTVLFPKGALENGEAAAALLRW</sequence>
<dbReference type="Gene3D" id="3.30.420.60">
    <property type="entry name" value="eRF1 domain 2"/>
    <property type="match status" value="1"/>
</dbReference>
<keyword evidence="2" id="KW-1185">Reference proteome</keyword>
<dbReference type="EMBL" id="JTDL01000098">
    <property type="protein sequence ID" value="KHL03502.1"/>
    <property type="molecule type" value="Genomic_DNA"/>
</dbReference>
<dbReference type="Proteomes" id="UP000030982">
    <property type="component" value="Unassembled WGS sequence"/>
</dbReference>
<accession>A0A0B2ANI3</accession>
<dbReference type="InterPro" id="IPR040701">
    <property type="entry name" value="Bact_RF_family2"/>
</dbReference>
<organism evidence="1 2">
    <name type="scientific">Sinomonas humi</name>
    <dbReference type="NCBI Taxonomy" id="1338436"/>
    <lineage>
        <taxon>Bacteria</taxon>
        <taxon>Bacillati</taxon>
        <taxon>Actinomycetota</taxon>
        <taxon>Actinomycetes</taxon>
        <taxon>Micrococcales</taxon>
        <taxon>Micrococcaceae</taxon>
        <taxon>Sinomonas</taxon>
    </lineage>
</organism>
<protein>
    <submittedName>
        <fullName evidence="1">Uncharacterized protein</fullName>
    </submittedName>
</protein>
<reference evidence="1 2" key="1">
    <citation type="submission" date="2014-09" db="EMBL/GenBank/DDBJ databases">
        <title>Genome sequence of Sinomonas sp. MUSC 117.</title>
        <authorList>
            <person name="Lee L.-H."/>
        </authorList>
    </citation>
    <scope>NUCLEOTIDE SEQUENCE [LARGE SCALE GENOMIC DNA]</scope>
    <source>
        <strain evidence="1 2">MUSC 117</strain>
    </source>
</reference>